<sequence length="70" mass="8162">MGGKLCKPVEFMDLDMVYLNKPEADFFVFDKEGKWSEEVVNHPVLSLSKTFNEHIWYDFTYAPKVDATGR</sequence>
<gene>
    <name evidence="1" type="ORF">SteCoe_22195</name>
</gene>
<dbReference type="EMBL" id="MPUH01000540">
    <property type="protein sequence ID" value="OMJ78085.1"/>
    <property type="molecule type" value="Genomic_DNA"/>
</dbReference>
<evidence type="ECO:0000313" key="2">
    <source>
        <dbReference type="Proteomes" id="UP000187209"/>
    </source>
</evidence>
<evidence type="ECO:0000313" key="1">
    <source>
        <dbReference type="EMBL" id="OMJ78085.1"/>
    </source>
</evidence>
<organism evidence="1 2">
    <name type="scientific">Stentor coeruleus</name>
    <dbReference type="NCBI Taxonomy" id="5963"/>
    <lineage>
        <taxon>Eukaryota</taxon>
        <taxon>Sar</taxon>
        <taxon>Alveolata</taxon>
        <taxon>Ciliophora</taxon>
        <taxon>Postciliodesmatophora</taxon>
        <taxon>Heterotrichea</taxon>
        <taxon>Heterotrichida</taxon>
        <taxon>Stentoridae</taxon>
        <taxon>Stentor</taxon>
    </lineage>
</organism>
<reference evidence="1 2" key="1">
    <citation type="submission" date="2016-11" db="EMBL/GenBank/DDBJ databases">
        <title>The macronuclear genome of Stentor coeruleus: a giant cell with tiny introns.</title>
        <authorList>
            <person name="Slabodnick M."/>
            <person name="Ruby J.G."/>
            <person name="Reiff S.B."/>
            <person name="Swart E.C."/>
            <person name="Gosai S."/>
            <person name="Prabakaran S."/>
            <person name="Witkowska E."/>
            <person name="Larue G.E."/>
            <person name="Fisher S."/>
            <person name="Freeman R.M."/>
            <person name="Gunawardena J."/>
            <person name="Chu W."/>
            <person name="Stover N.A."/>
            <person name="Gregory B.D."/>
            <person name="Nowacki M."/>
            <person name="Derisi J."/>
            <person name="Roy S.W."/>
            <person name="Marshall W.F."/>
            <person name="Sood P."/>
        </authorList>
    </citation>
    <scope>NUCLEOTIDE SEQUENCE [LARGE SCALE GENOMIC DNA]</scope>
    <source>
        <strain evidence="1">WM001</strain>
    </source>
</reference>
<protein>
    <submittedName>
        <fullName evidence="1">Uncharacterized protein</fullName>
    </submittedName>
</protein>
<name>A0A1R2BND6_9CILI</name>
<keyword evidence="2" id="KW-1185">Reference proteome</keyword>
<dbReference type="Proteomes" id="UP000187209">
    <property type="component" value="Unassembled WGS sequence"/>
</dbReference>
<accession>A0A1R2BND6</accession>
<comment type="caution">
    <text evidence="1">The sequence shown here is derived from an EMBL/GenBank/DDBJ whole genome shotgun (WGS) entry which is preliminary data.</text>
</comment>
<dbReference type="AlphaFoldDB" id="A0A1R2BND6"/>
<proteinExistence type="predicted"/>
<dbReference type="OrthoDB" id="310974at2759"/>